<keyword evidence="2" id="KW-1185">Reference proteome</keyword>
<gene>
    <name evidence="1" type="ORF">ABRQ07_22370</name>
</gene>
<protein>
    <recommendedName>
        <fullName evidence="3">Prophage protein</fullName>
    </recommendedName>
</protein>
<sequence length="71" mass="8016">MNKLEILDARLHVEQAQAVLGFWLEATAIKAEEKTMICALMSLLEGVPEAMQEAEDSLFDHEERQRKGSKS</sequence>
<organism evidence="1 2">
    <name type="scientific">Pectobacterium polonicum</name>
    <dbReference type="NCBI Taxonomy" id="2485124"/>
    <lineage>
        <taxon>Bacteria</taxon>
        <taxon>Pseudomonadati</taxon>
        <taxon>Pseudomonadota</taxon>
        <taxon>Gammaproteobacteria</taxon>
        <taxon>Enterobacterales</taxon>
        <taxon>Pectobacteriaceae</taxon>
        <taxon>Pectobacterium</taxon>
    </lineage>
</organism>
<reference evidence="1 2" key="1">
    <citation type="submission" date="2024-06" db="EMBL/GenBank/DDBJ databases">
        <title>Pangenomics to understand the prophage dynamics in the radiating lineages of P. brasiliense.</title>
        <authorList>
            <person name="Pardeshi L.A."/>
            <person name="Van Duivenbode I."/>
            <person name="Jonkheer E.M."/>
            <person name="Pel M.J.C."/>
            <person name="Kupczok A."/>
            <person name="De Ridder D."/>
            <person name="Smit S."/>
            <person name="Van Der Lee T.J."/>
        </authorList>
    </citation>
    <scope>NUCLEOTIDE SEQUENCE [LARGE SCALE GENOMIC DNA]</scope>
    <source>
        <strain evidence="1 2">PD 8607</strain>
    </source>
</reference>
<evidence type="ECO:0000313" key="1">
    <source>
        <dbReference type="EMBL" id="MEQ9940315.1"/>
    </source>
</evidence>
<dbReference type="Proteomes" id="UP001463408">
    <property type="component" value="Unassembled WGS sequence"/>
</dbReference>
<dbReference type="EMBL" id="JBEHEF010000034">
    <property type="protein sequence ID" value="MEQ9940315.1"/>
    <property type="molecule type" value="Genomic_DNA"/>
</dbReference>
<accession>A0ABV1PGP1</accession>
<proteinExistence type="predicted"/>
<comment type="caution">
    <text evidence="1">The sequence shown here is derived from an EMBL/GenBank/DDBJ whole genome shotgun (WGS) entry which is preliminary data.</text>
</comment>
<evidence type="ECO:0008006" key="3">
    <source>
        <dbReference type="Google" id="ProtNLM"/>
    </source>
</evidence>
<name>A0ABV1PGP1_9GAMM</name>
<evidence type="ECO:0000313" key="2">
    <source>
        <dbReference type="Proteomes" id="UP001463408"/>
    </source>
</evidence>
<dbReference type="RefSeq" id="WP_349962235.1">
    <property type="nucleotide sequence ID" value="NZ_JBEHEF010000034.1"/>
</dbReference>